<dbReference type="WBParaSite" id="GPLIN_000783400">
    <property type="protein sequence ID" value="GPLIN_000783400"/>
    <property type="gene ID" value="GPLIN_000783400"/>
</dbReference>
<evidence type="ECO:0000313" key="3">
    <source>
        <dbReference type="Proteomes" id="UP000050741"/>
    </source>
</evidence>
<feature type="transmembrane region" description="Helical" evidence="2">
    <location>
        <begin position="304"/>
        <end position="329"/>
    </location>
</feature>
<name>A0A183C4P0_GLOPA</name>
<reference evidence="4" key="3">
    <citation type="submission" date="2016-06" db="UniProtKB">
        <authorList>
            <consortium name="WormBaseParasite"/>
        </authorList>
    </citation>
    <scope>IDENTIFICATION</scope>
</reference>
<feature type="region of interest" description="Disordered" evidence="1">
    <location>
        <begin position="1"/>
        <end position="70"/>
    </location>
</feature>
<feature type="region of interest" description="Disordered" evidence="1">
    <location>
        <begin position="146"/>
        <end position="173"/>
    </location>
</feature>
<sequence>MAAPAPFRAESNSQQYTPSFPSPIYYRETFGLQQKQKQQQKQTEEAEGEEDTKIVGNGGHSFADRPSLNYPPPLYYRDTFGMEPLAEDENNLHADERISVGSDETATTKSTVRHTIRIFHPEPSVPGPTLNRLLLIGQRRKQSGFSGVISQQQQQQQQHPGHDGTGHESLQQSDISHSMQIEEQLSTNQILLVHLRPLQWLFAVGFGTALQLLIFSVVCLFFDGNWLGSVVSVLLLLHSVLVLLHLRLIRTRPMLTICIVLSGTTFVLSLFLFLCIAYLIHTEDVRIRSAEFDITNPQAELERLAMYSLLLIYAPIYAICAFAMFFLLLKNYAANGAGRSHKGFFLTSPSSGHQRVLVPIKLHQVNNFEVQQQQQQREDDQQRAKEAKGRKKRTNRRRRHDDHRPGHSPDSRRPYGRTWRQN</sequence>
<feature type="transmembrane region" description="Helical" evidence="2">
    <location>
        <begin position="226"/>
        <end position="246"/>
    </location>
</feature>
<protein>
    <submittedName>
        <fullName evidence="4">Uncharacterized protein</fullName>
    </submittedName>
</protein>
<keyword evidence="3" id="KW-1185">Reference proteome</keyword>
<feature type="transmembrane region" description="Helical" evidence="2">
    <location>
        <begin position="200"/>
        <end position="220"/>
    </location>
</feature>
<dbReference type="Proteomes" id="UP000050741">
    <property type="component" value="Unassembled WGS sequence"/>
</dbReference>
<organism evidence="3 4">
    <name type="scientific">Globodera pallida</name>
    <name type="common">Potato cyst nematode worm</name>
    <name type="synonym">Heterodera pallida</name>
    <dbReference type="NCBI Taxonomy" id="36090"/>
    <lineage>
        <taxon>Eukaryota</taxon>
        <taxon>Metazoa</taxon>
        <taxon>Ecdysozoa</taxon>
        <taxon>Nematoda</taxon>
        <taxon>Chromadorea</taxon>
        <taxon>Rhabditida</taxon>
        <taxon>Tylenchina</taxon>
        <taxon>Tylenchomorpha</taxon>
        <taxon>Tylenchoidea</taxon>
        <taxon>Heteroderidae</taxon>
        <taxon>Heteroderinae</taxon>
        <taxon>Globodera</taxon>
    </lineage>
</organism>
<feature type="compositionally biased region" description="Basic residues" evidence="1">
    <location>
        <begin position="388"/>
        <end position="401"/>
    </location>
</feature>
<feature type="compositionally biased region" description="Polar residues" evidence="1">
    <location>
        <begin position="10"/>
        <end position="19"/>
    </location>
</feature>
<dbReference type="AlphaFoldDB" id="A0A183C4P0"/>
<evidence type="ECO:0000313" key="4">
    <source>
        <dbReference type="WBParaSite" id="GPLIN_000783400"/>
    </source>
</evidence>
<feature type="region of interest" description="Disordered" evidence="1">
    <location>
        <begin position="370"/>
        <end position="422"/>
    </location>
</feature>
<keyword evidence="2" id="KW-0472">Membrane</keyword>
<feature type="compositionally biased region" description="Basic and acidic residues" evidence="1">
    <location>
        <begin position="376"/>
        <end position="387"/>
    </location>
</feature>
<evidence type="ECO:0000256" key="1">
    <source>
        <dbReference type="SAM" id="MobiDB-lite"/>
    </source>
</evidence>
<reference evidence="3" key="1">
    <citation type="submission" date="2013-12" db="EMBL/GenBank/DDBJ databases">
        <authorList>
            <person name="Aslett M."/>
        </authorList>
    </citation>
    <scope>NUCLEOTIDE SEQUENCE [LARGE SCALE GENOMIC DNA]</scope>
    <source>
        <strain evidence="3">Lindley</strain>
    </source>
</reference>
<evidence type="ECO:0000256" key="2">
    <source>
        <dbReference type="SAM" id="Phobius"/>
    </source>
</evidence>
<reference evidence="3" key="2">
    <citation type="submission" date="2014-05" db="EMBL/GenBank/DDBJ databases">
        <title>The genome and life-stage specific transcriptomes of Globodera pallida elucidate key aspects of plant parasitism by a cyst nematode.</title>
        <authorList>
            <person name="Cotton J.A."/>
            <person name="Lilley C.J."/>
            <person name="Jones L.M."/>
            <person name="Kikuchi T."/>
            <person name="Reid A.J."/>
            <person name="Thorpe P."/>
            <person name="Tsai I.J."/>
            <person name="Beasley H."/>
            <person name="Blok V."/>
            <person name="Cock P.J.A."/>
            <person name="Van den Akker S.E."/>
            <person name="Holroyd N."/>
            <person name="Hunt M."/>
            <person name="Mantelin S."/>
            <person name="Naghra H."/>
            <person name="Pain A."/>
            <person name="Palomares-Rius J.E."/>
            <person name="Zarowiecki M."/>
            <person name="Berriman M."/>
            <person name="Jones J.T."/>
            <person name="Urwin P.E."/>
        </authorList>
    </citation>
    <scope>NUCLEOTIDE SEQUENCE [LARGE SCALE GENOMIC DNA]</scope>
    <source>
        <strain evidence="3">Lindley</strain>
    </source>
</reference>
<proteinExistence type="predicted"/>
<feature type="transmembrane region" description="Helical" evidence="2">
    <location>
        <begin position="258"/>
        <end position="280"/>
    </location>
</feature>
<keyword evidence="2" id="KW-0812">Transmembrane</keyword>
<feature type="compositionally biased region" description="Basic and acidic residues" evidence="1">
    <location>
        <begin position="402"/>
        <end position="413"/>
    </location>
</feature>
<accession>A0A183C4P0</accession>
<keyword evidence="2" id="KW-1133">Transmembrane helix</keyword>